<dbReference type="RefSeq" id="WP_099798500.1">
    <property type="nucleotide sequence ID" value="NZ_CP018092.1"/>
</dbReference>
<evidence type="ECO:0000313" key="2">
    <source>
        <dbReference type="EMBL" id="ATS18148.1"/>
    </source>
</evidence>
<dbReference type="EMBL" id="CP018092">
    <property type="protein sequence ID" value="ATS18148.1"/>
    <property type="molecule type" value="Genomic_DNA"/>
</dbReference>
<dbReference type="AlphaFoldDB" id="A0A2D2Q0Y2"/>
<organism evidence="2 3">
    <name type="scientific">Parathermosynechococcus lividus PCC 6715</name>
    <dbReference type="NCBI Taxonomy" id="1917166"/>
    <lineage>
        <taxon>Bacteria</taxon>
        <taxon>Bacillati</taxon>
        <taxon>Cyanobacteriota</taxon>
        <taxon>Cyanophyceae</taxon>
        <taxon>Acaryochloridales</taxon>
        <taxon>Thermosynechococcaceae</taxon>
        <taxon>Parathermosynechococcus</taxon>
    </lineage>
</organism>
<gene>
    <name evidence="2" type="ORF">BRW62_04620</name>
</gene>
<proteinExistence type="predicted"/>
<dbReference type="InterPro" id="IPR029062">
    <property type="entry name" value="Class_I_gatase-like"/>
</dbReference>
<dbReference type="SUPFAM" id="SSF52317">
    <property type="entry name" value="Class I glutamine amidotransferase-like"/>
    <property type="match status" value="1"/>
</dbReference>
<protein>
    <submittedName>
        <fullName evidence="2">Aminotransferase</fullName>
    </submittedName>
</protein>
<dbReference type="InterPro" id="IPR044992">
    <property type="entry name" value="ChyE-like"/>
</dbReference>
<dbReference type="PANTHER" id="PTHR42695:SF5">
    <property type="entry name" value="GLUTAMINE AMIDOTRANSFERASE YLR126C-RELATED"/>
    <property type="match status" value="1"/>
</dbReference>
<keyword evidence="2" id="KW-0032">Aminotransferase</keyword>
<sequence>MTAPAPRILLLQARGDALTQAEELAEFVEFSGLDPSQFTVLNGFECPDFAPSCIQGFDALFIGGSSDATVLKPQVYRFVPPAMALILACIEQDIPVLASCFGFQLAVQALGGEVIVDRDRMEMGTYAMYLTPEGEQDPLFQGCPNPFLAISGHQERALRLPQGAILLAYSERCPYHAFRLAGKPFYGFQFHPEVNDRDLIARITRYCDRYHLDGHALARLKDSAQPTPHANRLIQRFVEVVLGYSRVGSQKILREMA</sequence>
<feature type="domain" description="Glutamine amidotransferase" evidence="1">
    <location>
        <begin position="79"/>
        <end position="196"/>
    </location>
</feature>
<keyword evidence="3" id="KW-1185">Reference proteome</keyword>
<evidence type="ECO:0000259" key="1">
    <source>
        <dbReference type="Pfam" id="PF00117"/>
    </source>
</evidence>
<dbReference type="PROSITE" id="PS51273">
    <property type="entry name" value="GATASE_TYPE_1"/>
    <property type="match status" value="1"/>
</dbReference>
<dbReference type="CDD" id="cd01741">
    <property type="entry name" value="GATase1_1"/>
    <property type="match status" value="1"/>
</dbReference>
<dbReference type="Gene3D" id="3.40.50.880">
    <property type="match status" value="1"/>
</dbReference>
<keyword evidence="2" id="KW-0808">Transferase</keyword>
<evidence type="ECO:0000313" key="3">
    <source>
        <dbReference type="Proteomes" id="UP000231057"/>
    </source>
</evidence>
<accession>A0A2D2Q0Y2</accession>
<dbReference type="GO" id="GO:0005829">
    <property type="term" value="C:cytosol"/>
    <property type="evidence" value="ECO:0007669"/>
    <property type="project" value="TreeGrafter"/>
</dbReference>
<dbReference type="Proteomes" id="UP000231057">
    <property type="component" value="Chromosome"/>
</dbReference>
<reference evidence="3" key="2">
    <citation type="journal article" date="2022" name="Front. Microbiol.">
        <title>Comparative Genomic Analysis Revealed Distinct Molecular Components and Organization of CO2-Concentrating Mechanism in Thermophilic Cyanobacteria.</title>
        <authorList>
            <person name="Tang J."/>
            <person name="Zhou H."/>
            <person name="Yao D."/>
            <person name="Riaz S."/>
            <person name="You D."/>
            <person name="Klepacz-Smolka A."/>
            <person name="Daroch M."/>
        </authorList>
    </citation>
    <scope>NUCLEOTIDE SEQUENCE [LARGE SCALE GENOMIC DNA]</scope>
    <source>
        <strain evidence="3">PCC 6715</strain>
    </source>
</reference>
<dbReference type="InterPro" id="IPR017926">
    <property type="entry name" value="GATASE"/>
</dbReference>
<dbReference type="OrthoDB" id="9813383at2"/>
<dbReference type="KEGG" id="slw:BRW62_04620"/>
<dbReference type="Pfam" id="PF00117">
    <property type="entry name" value="GATase"/>
    <property type="match status" value="1"/>
</dbReference>
<dbReference type="GO" id="GO:0008483">
    <property type="term" value="F:transaminase activity"/>
    <property type="evidence" value="ECO:0007669"/>
    <property type="project" value="UniProtKB-KW"/>
</dbReference>
<reference evidence="2 3" key="1">
    <citation type="submission" date="2016-11" db="EMBL/GenBank/DDBJ databases">
        <title>Complete genome sequence of thermophilic cyanobacteria strain Synechococcus sp. PCC6715.</title>
        <authorList>
            <person name="Tang J."/>
            <person name="Daroch M."/>
            <person name="Liang Y."/>
            <person name="Jiang D."/>
            <person name="Shah M."/>
        </authorList>
    </citation>
    <scope>NUCLEOTIDE SEQUENCE [LARGE SCALE GENOMIC DNA]</scope>
    <source>
        <strain evidence="2 3">PCC 6715</strain>
    </source>
</reference>
<name>A0A2D2Q0Y2_PARLV</name>
<dbReference type="PANTHER" id="PTHR42695">
    <property type="entry name" value="GLUTAMINE AMIDOTRANSFERASE YLR126C-RELATED"/>
    <property type="match status" value="1"/>
</dbReference>